<dbReference type="AlphaFoldDB" id="A0A365YCU6"/>
<dbReference type="PANTHER" id="PTHR43856:SF1">
    <property type="entry name" value="MITOCHONDRIAL CARDIOLIPIN HYDROLASE"/>
    <property type="match status" value="1"/>
</dbReference>
<evidence type="ECO:0000313" key="11">
    <source>
        <dbReference type="Proteomes" id="UP000252167"/>
    </source>
</evidence>
<dbReference type="Proteomes" id="UP000477543">
    <property type="component" value="Unassembled WGS sequence"/>
</dbReference>
<dbReference type="InterPro" id="IPR025202">
    <property type="entry name" value="PLD-like_dom"/>
</dbReference>
<dbReference type="EC" id="3.1.4.4" evidence="3"/>
<keyword evidence="5" id="KW-0442">Lipid degradation</keyword>
<name>A0A365YCU6_9MICC</name>
<feature type="chain" id="PRO_5044584998" description="phospholipase D" evidence="7">
    <location>
        <begin position="27"/>
        <end position="411"/>
    </location>
</feature>
<accession>A0A365YCU6</accession>
<dbReference type="EMBL" id="WYDN01000009">
    <property type="protein sequence ID" value="NAZ16582.1"/>
    <property type="molecule type" value="Genomic_DNA"/>
</dbReference>
<feature type="domain" description="Phospholipase D-like" evidence="8">
    <location>
        <begin position="268"/>
        <end position="396"/>
    </location>
</feature>
<dbReference type="Gene3D" id="3.30.870.10">
    <property type="entry name" value="Endonuclease Chain A"/>
    <property type="match status" value="2"/>
</dbReference>
<dbReference type="GO" id="GO:0016042">
    <property type="term" value="P:lipid catabolic process"/>
    <property type="evidence" value="ECO:0007669"/>
    <property type="project" value="UniProtKB-KW"/>
</dbReference>
<organism evidence="10 11">
    <name type="scientific">Glutamicibacter soli</name>
    <dbReference type="NCBI Taxonomy" id="453836"/>
    <lineage>
        <taxon>Bacteria</taxon>
        <taxon>Bacillati</taxon>
        <taxon>Actinomycetota</taxon>
        <taxon>Actinomycetes</taxon>
        <taxon>Micrococcales</taxon>
        <taxon>Micrococcaceae</taxon>
        <taxon>Glutamicibacter</taxon>
    </lineage>
</organism>
<comment type="catalytic activity">
    <reaction evidence="1">
        <text>a 1,2-diacyl-sn-glycero-3-phosphocholine + H2O = a 1,2-diacyl-sn-glycero-3-phosphate + choline + H(+)</text>
        <dbReference type="Rhea" id="RHEA:14445"/>
        <dbReference type="ChEBI" id="CHEBI:15354"/>
        <dbReference type="ChEBI" id="CHEBI:15377"/>
        <dbReference type="ChEBI" id="CHEBI:15378"/>
        <dbReference type="ChEBI" id="CHEBI:57643"/>
        <dbReference type="ChEBI" id="CHEBI:58608"/>
        <dbReference type="EC" id="3.1.4.4"/>
    </reaction>
</comment>
<evidence type="ECO:0000256" key="5">
    <source>
        <dbReference type="ARBA" id="ARBA00022963"/>
    </source>
</evidence>
<comment type="caution">
    <text evidence="10">The sequence shown here is derived from an EMBL/GenBank/DDBJ whole genome shotgun (WGS) entry which is preliminary data.</text>
</comment>
<evidence type="ECO:0000256" key="2">
    <source>
        <dbReference type="ARBA" id="ARBA00008664"/>
    </source>
</evidence>
<sequence>MGKTSRAIAAGALGLGLLFSTLPAQAAGQIDPGKQPETPCAAAPPVKIETGAVFSDPLQDRAGAVAERLCSYFKQADAGSTISLAAFVISGQSGEDYVDQLLAAHERGVKIQVVMDGWQISKAPSARLIKALGTDTTAGSWVAVCSNTSPEGNTSSCQGTKGMHNKFALFSSVSGQQNVVVQSSANVTDVNHVSYWNNALTVTGDDGLYRAYRSYHADMARMEQTPDYHRTETSRGPAGVSVVRFFPAATADPVAQRLSELQCKNKNSSVAVTMSEWDDTRAAVAEELGRLKAEGCEVTVAAGPVDGQVAAVLDAAGIERRVVEDTSTTGRVHSKYFVVSGMRDSASPEGNRGDASFVFTGSHNYNSTSLRRNDEAILELHNRNVVKAYQANAQRLMQIGEPAGEKQTVSK</sequence>
<evidence type="ECO:0000256" key="3">
    <source>
        <dbReference type="ARBA" id="ARBA00012027"/>
    </source>
</evidence>
<dbReference type="PANTHER" id="PTHR43856">
    <property type="entry name" value="CARDIOLIPIN HYDROLASE"/>
    <property type="match status" value="1"/>
</dbReference>
<keyword evidence="4" id="KW-0378">Hydrolase</keyword>
<dbReference type="Proteomes" id="UP000252167">
    <property type="component" value="Unassembled WGS sequence"/>
</dbReference>
<keyword evidence="6" id="KW-0443">Lipid metabolism</keyword>
<gene>
    <name evidence="10" type="ORF">C1H84_11095</name>
    <name evidence="9" type="ORF">GT020_10980</name>
</gene>
<feature type="domain" description="Phospholipase D-like" evidence="8">
    <location>
        <begin position="72"/>
        <end position="205"/>
    </location>
</feature>
<keyword evidence="7" id="KW-0732">Signal</keyword>
<dbReference type="SUPFAM" id="SSF56024">
    <property type="entry name" value="Phospholipase D/nuclease"/>
    <property type="match status" value="2"/>
</dbReference>
<evidence type="ECO:0000313" key="9">
    <source>
        <dbReference type="EMBL" id="NAZ16582.1"/>
    </source>
</evidence>
<evidence type="ECO:0000256" key="1">
    <source>
        <dbReference type="ARBA" id="ARBA00000798"/>
    </source>
</evidence>
<evidence type="ECO:0000256" key="7">
    <source>
        <dbReference type="SAM" id="SignalP"/>
    </source>
</evidence>
<comment type="similarity">
    <text evidence="2">Belongs to the phospholipase D family.</text>
</comment>
<evidence type="ECO:0000313" key="10">
    <source>
        <dbReference type="EMBL" id="RBM00492.1"/>
    </source>
</evidence>
<reference evidence="9 12" key="2">
    <citation type="submission" date="2020-01" db="EMBL/GenBank/DDBJ databases">
        <title>Glutamicibacter soli M275.</title>
        <authorList>
            <person name="Meng X."/>
        </authorList>
    </citation>
    <scope>NUCLEOTIDE SEQUENCE [LARGE SCALE GENOMIC DNA]</scope>
    <source>
        <strain evidence="9 12">M275</strain>
    </source>
</reference>
<dbReference type="GO" id="GO:0004630">
    <property type="term" value="F:phospholipase D activity"/>
    <property type="evidence" value="ECO:0007669"/>
    <property type="project" value="UniProtKB-EC"/>
</dbReference>
<evidence type="ECO:0000313" key="12">
    <source>
        <dbReference type="Proteomes" id="UP000477543"/>
    </source>
</evidence>
<evidence type="ECO:0000256" key="6">
    <source>
        <dbReference type="ARBA" id="ARBA00023098"/>
    </source>
</evidence>
<dbReference type="RefSeq" id="WP_053798531.1">
    <property type="nucleotide sequence ID" value="NZ_CM125969.1"/>
</dbReference>
<keyword evidence="11" id="KW-1185">Reference proteome</keyword>
<dbReference type="GO" id="GO:0016891">
    <property type="term" value="F:RNA endonuclease activity producing 5'-phosphomonoesters, hydrolytic mechanism"/>
    <property type="evidence" value="ECO:0007669"/>
    <property type="project" value="TreeGrafter"/>
</dbReference>
<dbReference type="InterPro" id="IPR051406">
    <property type="entry name" value="PLD_domain"/>
</dbReference>
<proteinExistence type="inferred from homology"/>
<reference evidence="10 11" key="1">
    <citation type="submission" date="2018-01" db="EMBL/GenBank/DDBJ databases">
        <title>Glutamicibacter soli strain NHPC-3 Whole genome sequence and assembly.</title>
        <authorList>
            <person name="Choudhury P."/>
            <person name="Gupta D."/>
            <person name="Sengupta K."/>
            <person name="Jawed A."/>
            <person name="Sultana N."/>
            <person name="Saha P."/>
        </authorList>
    </citation>
    <scope>NUCLEOTIDE SEQUENCE [LARGE SCALE GENOMIC DNA]</scope>
    <source>
        <strain evidence="10 11">NHPC-3</strain>
    </source>
</reference>
<dbReference type="Pfam" id="PF13091">
    <property type="entry name" value="PLDc_2"/>
    <property type="match status" value="2"/>
</dbReference>
<evidence type="ECO:0000259" key="8">
    <source>
        <dbReference type="Pfam" id="PF13091"/>
    </source>
</evidence>
<dbReference type="EMBL" id="POAF01000005">
    <property type="protein sequence ID" value="RBM00492.1"/>
    <property type="molecule type" value="Genomic_DNA"/>
</dbReference>
<feature type="signal peptide" evidence="7">
    <location>
        <begin position="1"/>
        <end position="26"/>
    </location>
</feature>
<evidence type="ECO:0000256" key="4">
    <source>
        <dbReference type="ARBA" id="ARBA00022801"/>
    </source>
</evidence>
<protein>
    <recommendedName>
        <fullName evidence="3">phospholipase D</fullName>
        <ecNumber evidence="3">3.1.4.4</ecNumber>
    </recommendedName>
</protein>